<gene>
    <name evidence="2" type="ORF">SAMN05443549_102359</name>
</gene>
<evidence type="ECO:0000256" key="1">
    <source>
        <dbReference type="SAM" id="SignalP"/>
    </source>
</evidence>
<dbReference type="EMBL" id="FQWB01000002">
    <property type="protein sequence ID" value="SHG18904.1"/>
    <property type="molecule type" value="Genomic_DNA"/>
</dbReference>
<keyword evidence="1" id="KW-0732">Signal</keyword>
<feature type="chain" id="PRO_5012612513" description="DUF4136 domain-containing protein" evidence="1">
    <location>
        <begin position="24"/>
        <end position="214"/>
    </location>
</feature>
<keyword evidence="3" id="KW-1185">Reference proteome</keyword>
<proteinExistence type="predicted"/>
<dbReference type="RefSeq" id="WP_073369395.1">
    <property type="nucleotide sequence ID" value="NZ_FQWB01000002.1"/>
</dbReference>
<evidence type="ECO:0000313" key="2">
    <source>
        <dbReference type="EMBL" id="SHG18904.1"/>
    </source>
</evidence>
<name>A0A1M5HSE9_9FLAO</name>
<evidence type="ECO:0000313" key="3">
    <source>
        <dbReference type="Proteomes" id="UP000184516"/>
    </source>
</evidence>
<sequence>MKKFFIALSIVFLASCSSGTTIVNSWRDPETTTTKEEFKKILVVALVKDEATRRVTENRIASIGPRFHSSYSILNGTNLNLTKEQKLKILQDENYDGVITMRLVDTTKETDYVPGTNTSIYYGGMGYGGMYGYGYGFGNWYGMYSPVYYDPGYYQETTYYMVETNVFSMKQNKLVWTGTTKSSNTSSQDLGLLVDSILATVMQEMKKDGFIPKQ</sequence>
<dbReference type="AlphaFoldDB" id="A0A1M5HSE9"/>
<dbReference type="Proteomes" id="UP000184516">
    <property type="component" value="Unassembled WGS sequence"/>
</dbReference>
<dbReference type="Gene3D" id="3.30.160.670">
    <property type="match status" value="1"/>
</dbReference>
<dbReference type="OrthoDB" id="5432319at2"/>
<feature type="signal peptide" evidence="1">
    <location>
        <begin position="1"/>
        <end position="23"/>
    </location>
</feature>
<evidence type="ECO:0008006" key="4">
    <source>
        <dbReference type="Google" id="ProtNLM"/>
    </source>
</evidence>
<organism evidence="2 3">
    <name type="scientific">Flavobacterium fluvii</name>
    <dbReference type="NCBI Taxonomy" id="468056"/>
    <lineage>
        <taxon>Bacteria</taxon>
        <taxon>Pseudomonadati</taxon>
        <taxon>Bacteroidota</taxon>
        <taxon>Flavobacteriia</taxon>
        <taxon>Flavobacteriales</taxon>
        <taxon>Flavobacteriaceae</taxon>
        <taxon>Flavobacterium</taxon>
    </lineage>
</organism>
<dbReference type="STRING" id="468056.SAMN05443549_102359"/>
<dbReference type="PROSITE" id="PS51257">
    <property type="entry name" value="PROKAR_LIPOPROTEIN"/>
    <property type="match status" value="1"/>
</dbReference>
<reference evidence="3" key="1">
    <citation type="submission" date="2016-11" db="EMBL/GenBank/DDBJ databases">
        <authorList>
            <person name="Varghese N."/>
            <person name="Submissions S."/>
        </authorList>
    </citation>
    <scope>NUCLEOTIDE SEQUENCE [LARGE SCALE GENOMIC DNA]</scope>
    <source>
        <strain evidence="3">DSM 19978</strain>
    </source>
</reference>
<accession>A0A1M5HSE9</accession>
<protein>
    <recommendedName>
        <fullName evidence="4">DUF4136 domain-containing protein</fullName>
    </recommendedName>
</protein>